<sequence>MKVWLWSALFLLSDGRRLQDEHYELNPTATSRMMKRFGQYLPKIEKSLQQQFLFRMPQRSLHARPWMQNQQSPFLQNFQLMQRAQNLGKYRFSTVRPKKGFSPNLLLVSRRLMSTKEALKFGKVFRDQMAKREMNSARLFREGREYMGCTAEQLKEFKRRFHSGSDGVLSYQNPKSSFTAMYIVTSEGGDHNGAFEGLEGGSKQQGFWSMCARLLQMSELYNVVYKRVENLNEATTFVHDVKKGGHFGEAIKHVTISGHGNPSTLVLGDDRLTSRELVSKHDTDSKDFLKELKPALIHDGEARSTVFLDSCSTGKTPPSGDKSLAQLVADTLPGVEVHAFEDLMWPKWIQLRSNFVQDAKFQCKTDIRGLKSWHLIPPMRRSLFSMMG</sequence>
<keyword evidence="1" id="KW-0732">Signal</keyword>
<feature type="chain" id="PRO_5045788868" evidence="1">
    <location>
        <begin position="16"/>
        <end position="388"/>
    </location>
</feature>
<name>A0ABP0LTF3_9DINO</name>
<comment type="caution">
    <text evidence="2">The sequence shown here is derived from an EMBL/GenBank/DDBJ whole genome shotgun (WGS) entry which is preliminary data.</text>
</comment>
<dbReference type="Proteomes" id="UP001642464">
    <property type="component" value="Unassembled WGS sequence"/>
</dbReference>
<protein>
    <submittedName>
        <fullName evidence="2">Uncharacterized protein</fullName>
    </submittedName>
</protein>
<organism evidence="2 3">
    <name type="scientific">Durusdinium trenchii</name>
    <dbReference type="NCBI Taxonomy" id="1381693"/>
    <lineage>
        <taxon>Eukaryota</taxon>
        <taxon>Sar</taxon>
        <taxon>Alveolata</taxon>
        <taxon>Dinophyceae</taxon>
        <taxon>Suessiales</taxon>
        <taxon>Symbiodiniaceae</taxon>
        <taxon>Durusdinium</taxon>
    </lineage>
</organism>
<evidence type="ECO:0000313" key="2">
    <source>
        <dbReference type="EMBL" id="CAK9041617.1"/>
    </source>
</evidence>
<reference evidence="2 3" key="1">
    <citation type="submission" date="2024-02" db="EMBL/GenBank/DDBJ databases">
        <authorList>
            <person name="Chen Y."/>
            <person name="Shah S."/>
            <person name="Dougan E. K."/>
            <person name="Thang M."/>
            <person name="Chan C."/>
        </authorList>
    </citation>
    <scope>NUCLEOTIDE SEQUENCE [LARGE SCALE GENOMIC DNA]</scope>
</reference>
<feature type="signal peptide" evidence="1">
    <location>
        <begin position="1"/>
        <end position="15"/>
    </location>
</feature>
<proteinExistence type="predicted"/>
<keyword evidence="3" id="KW-1185">Reference proteome</keyword>
<gene>
    <name evidence="2" type="ORF">SCF082_LOCUS24009</name>
</gene>
<evidence type="ECO:0000256" key="1">
    <source>
        <dbReference type="SAM" id="SignalP"/>
    </source>
</evidence>
<dbReference type="EMBL" id="CAXAMM010017657">
    <property type="protein sequence ID" value="CAK9041617.1"/>
    <property type="molecule type" value="Genomic_DNA"/>
</dbReference>
<accession>A0ABP0LTF3</accession>
<evidence type="ECO:0000313" key="3">
    <source>
        <dbReference type="Proteomes" id="UP001642464"/>
    </source>
</evidence>